<proteinExistence type="inferred from homology"/>
<dbReference type="Gramene" id="OMERI08G18110.1">
    <property type="protein sequence ID" value="OMERI08G18110.1"/>
    <property type="gene ID" value="OMERI08G18110"/>
</dbReference>
<name>A0A0E0ENX3_9ORYZ</name>
<evidence type="ECO:0000313" key="3">
    <source>
        <dbReference type="Proteomes" id="UP000008021"/>
    </source>
</evidence>
<keyword evidence="1" id="KW-0800">Toxin</keyword>
<keyword evidence="3" id="KW-1185">Reference proteome</keyword>
<dbReference type="InterPro" id="IPR036041">
    <property type="entry name" value="Ribosome-inact_prot_sf"/>
</dbReference>
<dbReference type="GO" id="GO:0030598">
    <property type="term" value="F:rRNA N-glycosylase activity"/>
    <property type="evidence" value="ECO:0007669"/>
    <property type="project" value="UniProtKB-EC"/>
</dbReference>
<organism evidence="2">
    <name type="scientific">Oryza meridionalis</name>
    <dbReference type="NCBI Taxonomy" id="40149"/>
    <lineage>
        <taxon>Eukaryota</taxon>
        <taxon>Viridiplantae</taxon>
        <taxon>Streptophyta</taxon>
        <taxon>Embryophyta</taxon>
        <taxon>Tracheophyta</taxon>
        <taxon>Spermatophyta</taxon>
        <taxon>Magnoliopsida</taxon>
        <taxon>Liliopsida</taxon>
        <taxon>Poales</taxon>
        <taxon>Poaceae</taxon>
        <taxon>BOP clade</taxon>
        <taxon>Oryzoideae</taxon>
        <taxon>Oryzeae</taxon>
        <taxon>Oryzinae</taxon>
        <taxon>Oryza</taxon>
    </lineage>
</organism>
<dbReference type="AlphaFoldDB" id="A0A0E0ENX3"/>
<keyword evidence="1" id="KW-0652">Protein synthesis inhibitor</keyword>
<dbReference type="EnsemblPlants" id="OMERI08G18110.1">
    <property type="protein sequence ID" value="OMERI08G18110.1"/>
    <property type="gene ID" value="OMERI08G18110"/>
</dbReference>
<dbReference type="Gene3D" id="3.40.420.10">
    <property type="entry name" value="Ricin (A subunit), domain 1"/>
    <property type="match status" value="1"/>
</dbReference>
<reference evidence="2" key="2">
    <citation type="submission" date="2018-05" db="EMBL/GenBank/DDBJ databases">
        <title>OmerRS3 (Oryza meridionalis Reference Sequence Version 3).</title>
        <authorList>
            <person name="Zhang J."/>
            <person name="Kudrna D."/>
            <person name="Lee S."/>
            <person name="Talag J."/>
            <person name="Welchert J."/>
            <person name="Wing R.A."/>
        </authorList>
    </citation>
    <scope>NUCLEOTIDE SEQUENCE [LARGE SCALE GENOMIC DNA]</scope>
    <source>
        <strain evidence="2">cv. OR44</strain>
    </source>
</reference>
<dbReference type="GO" id="GO:0090729">
    <property type="term" value="F:toxin activity"/>
    <property type="evidence" value="ECO:0007669"/>
    <property type="project" value="UniProtKB-KW"/>
</dbReference>
<comment type="similarity">
    <text evidence="1">Belongs to the ribosome-inactivating protein family.</text>
</comment>
<dbReference type="Proteomes" id="UP000008021">
    <property type="component" value="Chromosome 8"/>
</dbReference>
<reference evidence="2" key="1">
    <citation type="submission" date="2015-04" db="UniProtKB">
        <authorList>
            <consortium name="EnsemblPlants"/>
        </authorList>
    </citation>
    <scope>IDENTIFICATION</scope>
</reference>
<dbReference type="HOGENOM" id="CLU_057606_0_0_1"/>
<accession>A0A0E0ENX3</accession>
<protein>
    <recommendedName>
        <fullName evidence="1">rRNA N-glycosylase</fullName>
        <ecNumber evidence="1">3.2.2.22</ecNumber>
    </recommendedName>
</protein>
<evidence type="ECO:0000256" key="1">
    <source>
        <dbReference type="RuleBase" id="RU004915"/>
    </source>
</evidence>
<dbReference type="GO" id="GO:0017148">
    <property type="term" value="P:negative regulation of translation"/>
    <property type="evidence" value="ECO:0007669"/>
    <property type="project" value="UniProtKB-KW"/>
</dbReference>
<dbReference type="PANTHER" id="PTHR33453:SF43">
    <property type="entry name" value="RRNA N-GLYCOSYLASE"/>
    <property type="match status" value="1"/>
</dbReference>
<dbReference type="Pfam" id="PF00161">
    <property type="entry name" value="RIP"/>
    <property type="match status" value="1"/>
</dbReference>
<keyword evidence="1" id="KW-0611">Plant defense</keyword>
<dbReference type="EC" id="3.2.2.22" evidence="1"/>
<dbReference type="InterPro" id="IPR016138">
    <property type="entry name" value="Ribosome_inactivat_prot_sub1"/>
</dbReference>
<keyword evidence="1" id="KW-0378">Hydrolase</keyword>
<dbReference type="SUPFAM" id="SSF56371">
    <property type="entry name" value="Ribosome inactivating proteins (RIP)"/>
    <property type="match status" value="1"/>
</dbReference>
<dbReference type="InterPro" id="IPR001574">
    <property type="entry name" value="Ribosome_inactivat_prot"/>
</dbReference>
<sequence length="286" mass="32370">MAPKQASKQETKEPPESPVFELVLSDLQQSYQNVMEVEIPRELEALITKEAPTNSKGKSQFSKLYTPRKGGTFLVKMRPTETSTPEETVSLLFRWEDLYFEAFHARGKWFKLNDAKESLPPRTQLPYPKKNGIYHLTRISTSYKDLGGFDIRLCQMAFANCHGRLLMAHDLITQGRLEVLTSGPLCLPVVAISECIRFPLLLRWVKGTLSTPLSADNVGKMVPNKYSKHFHYWGDFSNALFLERPPSGCKLTLSQIAETVGVIKWTSQMTALQPKKNDDEASTSTR</sequence>
<dbReference type="GO" id="GO:0006952">
    <property type="term" value="P:defense response"/>
    <property type="evidence" value="ECO:0007669"/>
    <property type="project" value="UniProtKB-KW"/>
</dbReference>
<dbReference type="PANTHER" id="PTHR33453">
    <property type="match status" value="1"/>
</dbReference>
<comment type="catalytic activity">
    <reaction evidence="1">
        <text>Endohydrolysis of the N-glycosidic bond at one specific adenosine on the 28S rRNA.</text>
        <dbReference type="EC" id="3.2.2.22"/>
    </reaction>
</comment>
<evidence type="ECO:0000313" key="2">
    <source>
        <dbReference type="EnsemblPlants" id="OMERI08G18110.1"/>
    </source>
</evidence>